<reference evidence="1 2" key="1">
    <citation type="journal article" date="2020" name="Microbiol. Resour. Announc.">
        <title>Complete genome sequence of Pseudomonas otitidis strain MrB4, isolated from Lake Biwa in Japan.</title>
        <authorList>
            <person name="Miyazaki K."/>
            <person name="Hase E."/>
            <person name="Maruya T."/>
        </authorList>
    </citation>
    <scope>NUCLEOTIDE SEQUENCE [LARGE SCALE GENOMIC DNA]</scope>
    <source>
        <strain evidence="1 2">MrB4</strain>
    </source>
</reference>
<dbReference type="Proteomes" id="UP000501237">
    <property type="component" value="Chromosome"/>
</dbReference>
<dbReference type="RefSeq" id="WP_172433965.1">
    <property type="nucleotide sequence ID" value="NZ_AP022642.1"/>
</dbReference>
<organism evidence="1 2">
    <name type="scientific">Metapseudomonas otitidis</name>
    <dbReference type="NCBI Taxonomy" id="319939"/>
    <lineage>
        <taxon>Bacteria</taxon>
        <taxon>Pseudomonadati</taxon>
        <taxon>Pseudomonadota</taxon>
        <taxon>Gammaproteobacteria</taxon>
        <taxon>Pseudomonadales</taxon>
        <taxon>Pseudomonadaceae</taxon>
        <taxon>Metapseudomonas</taxon>
    </lineage>
</organism>
<gene>
    <name evidence="1" type="ORF">PtoMrB4_33190</name>
</gene>
<evidence type="ECO:0000313" key="2">
    <source>
        <dbReference type="Proteomes" id="UP000501237"/>
    </source>
</evidence>
<sequence length="104" mass="11814">MPLAAEHRRLAALADRLVQVLTGHEWEALAPLDAQIARCLHALRQQGHVGVADCLVCRRMRRLHQQAQRDCRTELRRLERQLSHDLDAAEGRQAYLITDCQTGA</sequence>
<protein>
    <recommendedName>
        <fullName evidence="3">Flagellar protein FliT</fullName>
    </recommendedName>
</protein>
<evidence type="ECO:0000313" key="1">
    <source>
        <dbReference type="EMBL" id="BCA29342.1"/>
    </source>
</evidence>
<dbReference type="AlphaFoldDB" id="A0A679GJ17"/>
<name>A0A679GJ17_9GAMM</name>
<proteinExistence type="predicted"/>
<evidence type="ECO:0008006" key="3">
    <source>
        <dbReference type="Google" id="ProtNLM"/>
    </source>
</evidence>
<dbReference type="KEGG" id="poj:PtoMrB4_33190"/>
<dbReference type="EMBL" id="AP022642">
    <property type="protein sequence ID" value="BCA29342.1"/>
    <property type="molecule type" value="Genomic_DNA"/>
</dbReference>
<accession>A0A679GJ17</accession>
<dbReference type="GeneID" id="57398537"/>